<dbReference type="STRING" id="583356.Igag_1979"/>
<name>E0STI5_IGNAA</name>
<keyword evidence="2" id="KW-1185">Reference proteome</keyword>
<evidence type="ECO:0000313" key="1">
    <source>
        <dbReference type="EMBL" id="ADM28771.1"/>
    </source>
</evidence>
<evidence type="ECO:0000313" key="2">
    <source>
        <dbReference type="Proteomes" id="UP000001304"/>
    </source>
</evidence>
<dbReference type="AlphaFoldDB" id="E0STI5"/>
<proteinExistence type="predicted"/>
<gene>
    <name evidence="1" type="ordered locus">Igag_1979</name>
</gene>
<dbReference type="KEGG" id="iag:Igag_1979"/>
<dbReference type="HOGENOM" id="CLU_2032846_0_0_2"/>
<reference evidence="1 2" key="1">
    <citation type="journal article" date="2010" name="Stand. Genomic Sci.">
        <title>Complete genome sequence of Ignisphaera aggregans type strain (AQ1.S1).</title>
        <authorList>
            <person name="Goker M."/>
            <person name="Held B."/>
            <person name="Lapidus A."/>
            <person name="Nolan M."/>
            <person name="Spring S."/>
            <person name="Yasawong M."/>
            <person name="Lucas S."/>
            <person name="Glavina Del Rio T."/>
            <person name="Tice H."/>
            <person name="Cheng J.F."/>
            <person name="Goodwin L."/>
            <person name="Tapia R."/>
            <person name="Pitluck S."/>
            <person name="Liolios K."/>
            <person name="Ivanova N."/>
            <person name="Mavromatis K."/>
            <person name="Mikhailova N."/>
            <person name="Pati A."/>
            <person name="Chen A."/>
            <person name="Palaniappan K."/>
            <person name="Brambilla E."/>
            <person name="Land M."/>
            <person name="Hauser L."/>
            <person name="Chang Y.J."/>
            <person name="Jeffries C.D."/>
            <person name="Brettin T."/>
            <person name="Detter J.C."/>
            <person name="Han C."/>
            <person name="Rohde M."/>
            <person name="Sikorski J."/>
            <person name="Woyke T."/>
            <person name="Bristow J."/>
            <person name="Eisen J.A."/>
            <person name="Markowitz V."/>
            <person name="Hugenholtz P."/>
            <person name="Kyrpides N.C."/>
            <person name="Klenk H.P."/>
        </authorList>
    </citation>
    <scope>NUCLEOTIDE SEQUENCE [LARGE SCALE GENOMIC DNA]</scope>
    <source>
        <strain evidence="2">DSM 17230 / JCM 13409 / AQ1.S1</strain>
    </source>
</reference>
<organism evidence="1 2">
    <name type="scientific">Ignisphaera aggregans (strain DSM 17230 / JCM 13409 / AQ1.S1)</name>
    <dbReference type="NCBI Taxonomy" id="583356"/>
    <lineage>
        <taxon>Archaea</taxon>
        <taxon>Thermoproteota</taxon>
        <taxon>Thermoprotei</taxon>
        <taxon>Desulfurococcales</taxon>
        <taxon>Desulfurococcaceae</taxon>
        <taxon>Ignisphaera</taxon>
    </lineage>
</organism>
<dbReference type="BioCyc" id="IAGG583356:GHAH-1968-MONOMER"/>
<protein>
    <submittedName>
        <fullName evidence="1">Uncharacterized protein</fullName>
    </submittedName>
</protein>
<accession>E0STI5</accession>
<sequence length="121" mass="14551">MPAKPSKSKFEKLLELIKQEKHNLALRELGKVKKKITIVKKLDIDYRIEDKEKFMQVIVPSEGRYLLWLIVKKDRKIMHRFYLKQSSKKRKGNSEYNVISWRIPAELRGSKIRLRVCRLEE</sequence>
<dbReference type="EMBL" id="CP002098">
    <property type="protein sequence ID" value="ADM28771.1"/>
    <property type="molecule type" value="Genomic_DNA"/>
</dbReference>
<dbReference type="Proteomes" id="UP000001304">
    <property type="component" value="Chromosome"/>
</dbReference>